<proteinExistence type="predicted"/>
<protein>
    <submittedName>
        <fullName evidence="2">Uncharacterized protein</fullName>
    </submittedName>
</protein>
<feature type="region of interest" description="Disordered" evidence="1">
    <location>
        <begin position="1"/>
        <end position="38"/>
    </location>
</feature>
<evidence type="ECO:0000313" key="2">
    <source>
        <dbReference type="EMBL" id="MFC4532428.1"/>
    </source>
</evidence>
<evidence type="ECO:0000256" key="1">
    <source>
        <dbReference type="SAM" id="MobiDB-lite"/>
    </source>
</evidence>
<reference evidence="3" key="1">
    <citation type="journal article" date="2019" name="Int. J. Syst. Evol. Microbiol.">
        <title>The Global Catalogue of Microorganisms (GCM) 10K type strain sequencing project: providing services to taxonomists for standard genome sequencing and annotation.</title>
        <authorList>
            <consortium name="The Broad Institute Genomics Platform"/>
            <consortium name="The Broad Institute Genome Sequencing Center for Infectious Disease"/>
            <person name="Wu L."/>
            <person name="Ma J."/>
        </authorList>
    </citation>
    <scope>NUCLEOTIDE SEQUENCE [LARGE SCALE GENOMIC DNA]</scope>
    <source>
        <strain evidence="3">CGMCC 4.7132</strain>
    </source>
</reference>
<organism evidence="2 3">
    <name type="scientific">Sphaerisporangium dianthi</name>
    <dbReference type="NCBI Taxonomy" id="1436120"/>
    <lineage>
        <taxon>Bacteria</taxon>
        <taxon>Bacillati</taxon>
        <taxon>Actinomycetota</taxon>
        <taxon>Actinomycetes</taxon>
        <taxon>Streptosporangiales</taxon>
        <taxon>Streptosporangiaceae</taxon>
        <taxon>Sphaerisporangium</taxon>
    </lineage>
</organism>
<dbReference type="EMBL" id="JBHSFP010000010">
    <property type="protein sequence ID" value="MFC4532428.1"/>
    <property type="molecule type" value="Genomic_DNA"/>
</dbReference>
<accession>A0ABV9CHD3</accession>
<dbReference type="Proteomes" id="UP001596004">
    <property type="component" value="Unassembled WGS sequence"/>
</dbReference>
<dbReference type="RefSeq" id="WP_380841243.1">
    <property type="nucleotide sequence ID" value="NZ_JBHSFP010000010.1"/>
</dbReference>
<gene>
    <name evidence="2" type="ORF">ACFO60_16770</name>
</gene>
<feature type="compositionally biased region" description="Basic and acidic residues" evidence="1">
    <location>
        <begin position="7"/>
        <end position="16"/>
    </location>
</feature>
<evidence type="ECO:0000313" key="3">
    <source>
        <dbReference type="Proteomes" id="UP001596004"/>
    </source>
</evidence>
<feature type="region of interest" description="Disordered" evidence="1">
    <location>
        <begin position="44"/>
        <end position="63"/>
    </location>
</feature>
<name>A0ABV9CHD3_9ACTN</name>
<keyword evidence="3" id="KW-1185">Reference proteome</keyword>
<sequence>MAPDTARTADRAEAPDRAGALDLAGALDRARTPASAREPHLVPMAAGGGIARTTARRAGETPRRSVQFEVTWQRAVRAMRASGLTRDELARTARALGRTPLTDQEWADIDEHR</sequence>
<comment type="caution">
    <text evidence="2">The sequence shown here is derived from an EMBL/GenBank/DDBJ whole genome shotgun (WGS) entry which is preliminary data.</text>
</comment>
<feature type="compositionally biased region" description="Low complexity" evidence="1">
    <location>
        <begin position="17"/>
        <end position="27"/>
    </location>
</feature>